<accession>A0A833YMD3</accession>
<sequence length="138" mass="15153">MTGVLLSSSFSRAEAHAACGPSTSRVALGTAQFRRAGPEAEQHSGSRNSLSPEEPVRPKPSAVPGEAPDFQRVRPKRRPRSHGQDQALHRERRKPPLGPQMQPQEPWSTGSRGRGPGETLTLQPWAPCFRTRCSRVLE</sequence>
<proteinExistence type="predicted"/>
<dbReference type="Proteomes" id="UP000664940">
    <property type="component" value="Unassembled WGS sequence"/>
</dbReference>
<feature type="compositionally biased region" description="Polar residues" evidence="1">
    <location>
        <begin position="101"/>
        <end position="111"/>
    </location>
</feature>
<name>A0A833YMD3_9CHIR</name>
<feature type="compositionally biased region" description="Polar residues" evidence="1">
    <location>
        <begin position="1"/>
        <end position="11"/>
    </location>
</feature>
<gene>
    <name evidence="2" type="ORF">HJG60_009219</name>
</gene>
<dbReference type="EMBL" id="JABVXQ010000014">
    <property type="protein sequence ID" value="KAF6078375.1"/>
    <property type="molecule type" value="Genomic_DNA"/>
</dbReference>
<evidence type="ECO:0000313" key="2">
    <source>
        <dbReference type="EMBL" id="KAF6078375.1"/>
    </source>
</evidence>
<dbReference type="AlphaFoldDB" id="A0A833YMD3"/>
<reference evidence="2 3" key="1">
    <citation type="journal article" date="2020" name="Nature">
        <title>Six reference-quality genomes reveal evolution of bat adaptations.</title>
        <authorList>
            <person name="Jebb D."/>
            <person name="Huang Z."/>
            <person name="Pippel M."/>
            <person name="Hughes G.M."/>
            <person name="Lavrichenko K."/>
            <person name="Devanna P."/>
            <person name="Winkler S."/>
            <person name="Jermiin L.S."/>
            <person name="Skirmuntt E.C."/>
            <person name="Katzourakis A."/>
            <person name="Burkitt-Gray L."/>
            <person name="Ray D.A."/>
            <person name="Sullivan K.A.M."/>
            <person name="Roscito J.G."/>
            <person name="Kirilenko B.M."/>
            <person name="Davalos L.M."/>
            <person name="Corthals A.P."/>
            <person name="Power M.L."/>
            <person name="Jones G."/>
            <person name="Ransome R.D."/>
            <person name="Dechmann D.K.N."/>
            <person name="Locatelli A.G."/>
            <person name="Puechmaille S.J."/>
            <person name="Fedrigo O."/>
            <person name="Jarvis E.D."/>
            <person name="Hiller M."/>
            <person name="Vernes S.C."/>
            <person name="Myers E.W."/>
            <person name="Teeling E.C."/>
        </authorList>
    </citation>
    <scope>NUCLEOTIDE SEQUENCE [LARGE SCALE GENOMIC DNA]</scope>
    <source>
        <strain evidence="2">Bat1K_MPI-CBG_1</strain>
    </source>
</reference>
<evidence type="ECO:0000256" key="1">
    <source>
        <dbReference type="SAM" id="MobiDB-lite"/>
    </source>
</evidence>
<feature type="region of interest" description="Disordered" evidence="1">
    <location>
        <begin position="1"/>
        <end position="123"/>
    </location>
</feature>
<protein>
    <submittedName>
        <fullName evidence="2">Uncharacterized protein</fullName>
    </submittedName>
</protein>
<evidence type="ECO:0000313" key="3">
    <source>
        <dbReference type="Proteomes" id="UP000664940"/>
    </source>
</evidence>
<organism evidence="2 3">
    <name type="scientific">Phyllostomus discolor</name>
    <name type="common">pale spear-nosed bat</name>
    <dbReference type="NCBI Taxonomy" id="89673"/>
    <lineage>
        <taxon>Eukaryota</taxon>
        <taxon>Metazoa</taxon>
        <taxon>Chordata</taxon>
        <taxon>Craniata</taxon>
        <taxon>Vertebrata</taxon>
        <taxon>Euteleostomi</taxon>
        <taxon>Mammalia</taxon>
        <taxon>Eutheria</taxon>
        <taxon>Laurasiatheria</taxon>
        <taxon>Chiroptera</taxon>
        <taxon>Yangochiroptera</taxon>
        <taxon>Phyllostomidae</taxon>
        <taxon>Phyllostominae</taxon>
        <taxon>Phyllostomus</taxon>
    </lineage>
</organism>
<comment type="caution">
    <text evidence="2">The sequence shown here is derived from an EMBL/GenBank/DDBJ whole genome shotgun (WGS) entry which is preliminary data.</text>
</comment>